<dbReference type="AlphaFoldDB" id="S4A3Q8"/>
<protein>
    <submittedName>
        <fullName evidence="1">Uncharacterized protein</fullName>
    </submittedName>
</protein>
<accession>S4A3Q8</accession>
<gene>
    <name evidence="1" type="ORF">STRAU_1615</name>
</gene>
<dbReference type="PATRIC" id="fig|1286094.4.peg.1592"/>
<sequence length="57" mass="6280">MTATDQDVTRAETLYGVYRAHLDTCPRRHIGILADCTEGARLLSAVHAARLATGRRQ</sequence>
<evidence type="ECO:0000313" key="1">
    <source>
        <dbReference type="EMBL" id="EPH45350.1"/>
    </source>
</evidence>
<name>S4A3Q8_9ACTN</name>
<comment type="caution">
    <text evidence="1">The sequence shown here is derived from an EMBL/GenBank/DDBJ whole genome shotgun (WGS) entry which is preliminary data.</text>
</comment>
<dbReference type="Proteomes" id="UP000014629">
    <property type="component" value="Unassembled WGS sequence"/>
</dbReference>
<dbReference type="RefSeq" id="WP_016639745.1">
    <property type="nucleotide sequence ID" value="NZ_AOPZ01000063.1"/>
</dbReference>
<organism evidence="1 2">
    <name type="scientific">Streptomyces aurantiacus JA 4570</name>
    <dbReference type="NCBI Taxonomy" id="1286094"/>
    <lineage>
        <taxon>Bacteria</taxon>
        <taxon>Bacillati</taxon>
        <taxon>Actinomycetota</taxon>
        <taxon>Actinomycetes</taxon>
        <taxon>Kitasatosporales</taxon>
        <taxon>Streptomycetaceae</taxon>
        <taxon>Streptomyces</taxon>
        <taxon>Streptomyces aurantiacus group</taxon>
    </lineage>
</organism>
<evidence type="ECO:0000313" key="2">
    <source>
        <dbReference type="Proteomes" id="UP000014629"/>
    </source>
</evidence>
<proteinExistence type="predicted"/>
<dbReference type="EMBL" id="AOPZ01000063">
    <property type="protein sequence ID" value="EPH45350.1"/>
    <property type="molecule type" value="Genomic_DNA"/>
</dbReference>
<reference evidence="1 2" key="1">
    <citation type="submission" date="2013-02" db="EMBL/GenBank/DDBJ databases">
        <title>Draft Genome Sequence of Streptomyces aurantiacus, Which Produces Setomimycin.</title>
        <authorList>
            <person name="Gruening B.A."/>
            <person name="Praeg A."/>
            <person name="Erxleben A."/>
            <person name="Guenther S."/>
            <person name="Mueller M."/>
        </authorList>
    </citation>
    <scope>NUCLEOTIDE SEQUENCE [LARGE SCALE GENOMIC DNA]</scope>
    <source>
        <strain evidence="1 2">JA 4570</strain>
    </source>
</reference>
<keyword evidence="2" id="KW-1185">Reference proteome</keyword>